<keyword evidence="10" id="KW-1185">Reference proteome</keyword>
<evidence type="ECO:0000256" key="5">
    <source>
        <dbReference type="ARBA" id="ARBA00023098"/>
    </source>
</evidence>
<keyword evidence="1 7" id="KW-0444">Lipid biosynthesis</keyword>
<proteinExistence type="inferred from homology"/>
<dbReference type="RefSeq" id="WP_154417097.1">
    <property type="nucleotide sequence ID" value="NZ_VUNS01000003.1"/>
</dbReference>
<dbReference type="Proteomes" id="UP000435649">
    <property type="component" value="Unassembled WGS sequence"/>
</dbReference>
<accession>A0A844FYT3</accession>
<dbReference type="InterPro" id="IPR007691">
    <property type="entry name" value="LpxD"/>
</dbReference>
<dbReference type="InterPro" id="IPR018357">
    <property type="entry name" value="Hexapep_transf_CS"/>
</dbReference>
<keyword evidence="6 7" id="KW-0012">Acyltransferase</keyword>
<evidence type="ECO:0000256" key="1">
    <source>
        <dbReference type="ARBA" id="ARBA00022516"/>
    </source>
</evidence>
<dbReference type="NCBIfam" id="TIGR01853">
    <property type="entry name" value="lipid_A_lpxD"/>
    <property type="match status" value="1"/>
</dbReference>
<dbReference type="SUPFAM" id="SSF51161">
    <property type="entry name" value="Trimeric LpxA-like enzymes"/>
    <property type="match status" value="1"/>
</dbReference>
<dbReference type="GO" id="GO:0103118">
    <property type="term" value="F:UDP-3-O-[(3R)-3-hydroxyacyl]-glucosamine N-acyltransferase activity"/>
    <property type="evidence" value="ECO:0007669"/>
    <property type="project" value="UniProtKB-EC"/>
</dbReference>
<gene>
    <name evidence="7 9" type="primary">lpxD</name>
    <name evidence="9" type="ORF">FYJ85_04290</name>
</gene>
<feature type="domain" description="UDP-3-O-[3-hydroxymyristoyl] glucosamine N-acyltransferase non-repeat region" evidence="8">
    <location>
        <begin position="26"/>
        <end position="92"/>
    </location>
</feature>
<comment type="function">
    <text evidence="7">Catalyzes the N-acylation of UDP-3-O-acylglucosamine using 3-hydroxyacyl-ACP as the acyl donor. Is involved in the biosynthesis of lipid A, a phosphorylated glycolipid that anchors the lipopolysaccharide to the outer membrane of the cell.</text>
</comment>
<protein>
    <recommendedName>
        <fullName evidence="7">UDP-3-O-acylglucosamine N-acyltransferase</fullName>
        <ecNumber evidence="7">2.3.1.191</ecNumber>
    </recommendedName>
</protein>
<dbReference type="GO" id="GO:0016410">
    <property type="term" value="F:N-acyltransferase activity"/>
    <property type="evidence" value="ECO:0007669"/>
    <property type="project" value="InterPro"/>
</dbReference>
<dbReference type="GO" id="GO:0009245">
    <property type="term" value="P:lipid A biosynthetic process"/>
    <property type="evidence" value="ECO:0007669"/>
    <property type="project" value="UniProtKB-UniRule"/>
</dbReference>
<comment type="caution">
    <text evidence="9">The sequence shown here is derived from an EMBL/GenBank/DDBJ whole genome shotgun (WGS) entry which is preliminary data.</text>
</comment>
<dbReference type="InterPro" id="IPR011004">
    <property type="entry name" value="Trimer_LpxA-like_sf"/>
</dbReference>
<keyword evidence="4 7" id="KW-0677">Repeat</keyword>
<dbReference type="InterPro" id="IPR020573">
    <property type="entry name" value="UDP_GlcNAc_AcTrfase_non-rep"/>
</dbReference>
<dbReference type="Gene3D" id="2.160.10.10">
    <property type="entry name" value="Hexapeptide repeat proteins"/>
    <property type="match status" value="1"/>
</dbReference>
<organism evidence="9 10">
    <name type="scientific">Victivallis lenta</name>
    <dbReference type="NCBI Taxonomy" id="2606640"/>
    <lineage>
        <taxon>Bacteria</taxon>
        <taxon>Pseudomonadati</taxon>
        <taxon>Lentisphaerota</taxon>
        <taxon>Lentisphaeria</taxon>
        <taxon>Victivallales</taxon>
        <taxon>Victivallaceae</taxon>
        <taxon>Victivallis</taxon>
    </lineage>
</organism>
<dbReference type="PANTHER" id="PTHR43378">
    <property type="entry name" value="UDP-3-O-ACYLGLUCOSAMINE N-ACYLTRANSFERASE"/>
    <property type="match status" value="1"/>
</dbReference>
<evidence type="ECO:0000313" key="9">
    <source>
        <dbReference type="EMBL" id="MST96266.1"/>
    </source>
</evidence>
<dbReference type="NCBIfam" id="NF002060">
    <property type="entry name" value="PRK00892.1"/>
    <property type="match status" value="1"/>
</dbReference>
<keyword evidence="2 7" id="KW-0441">Lipid A biosynthesis</keyword>
<dbReference type="AlphaFoldDB" id="A0A844FYT3"/>
<dbReference type="HAMAP" id="MF_00523">
    <property type="entry name" value="LpxD"/>
    <property type="match status" value="1"/>
</dbReference>
<evidence type="ECO:0000259" key="8">
    <source>
        <dbReference type="Pfam" id="PF04613"/>
    </source>
</evidence>
<dbReference type="EMBL" id="VUNS01000003">
    <property type="protein sequence ID" value="MST96266.1"/>
    <property type="molecule type" value="Genomic_DNA"/>
</dbReference>
<dbReference type="Gene3D" id="3.40.1390.10">
    <property type="entry name" value="MurE/MurF, N-terminal domain"/>
    <property type="match status" value="1"/>
</dbReference>
<comment type="subunit">
    <text evidence="7">Homotrimer.</text>
</comment>
<evidence type="ECO:0000256" key="2">
    <source>
        <dbReference type="ARBA" id="ARBA00022556"/>
    </source>
</evidence>
<feature type="active site" description="Proton acceptor" evidence="7">
    <location>
        <position position="244"/>
    </location>
</feature>
<dbReference type="PROSITE" id="PS00101">
    <property type="entry name" value="HEXAPEP_TRANSFERASES"/>
    <property type="match status" value="1"/>
</dbReference>
<evidence type="ECO:0000256" key="6">
    <source>
        <dbReference type="ARBA" id="ARBA00023315"/>
    </source>
</evidence>
<dbReference type="GO" id="GO:0016020">
    <property type="term" value="C:membrane"/>
    <property type="evidence" value="ECO:0007669"/>
    <property type="project" value="GOC"/>
</dbReference>
<reference evidence="9 10" key="1">
    <citation type="submission" date="2019-08" db="EMBL/GenBank/DDBJ databases">
        <title>In-depth cultivation of the pig gut microbiome towards novel bacterial diversity and tailored functional studies.</title>
        <authorList>
            <person name="Wylensek D."/>
            <person name="Hitch T.C.A."/>
            <person name="Clavel T."/>
        </authorList>
    </citation>
    <scope>NUCLEOTIDE SEQUENCE [LARGE SCALE GENOMIC DNA]</scope>
    <source>
        <strain evidence="9 10">BBE-744-WT-12</strain>
    </source>
</reference>
<evidence type="ECO:0000256" key="7">
    <source>
        <dbReference type="HAMAP-Rule" id="MF_00523"/>
    </source>
</evidence>
<keyword evidence="5 7" id="KW-0443">Lipid metabolism</keyword>
<evidence type="ECO:0000256" key="4">
    <source>
        <dbReference type="ARBA" id="ARBA00022737"/>
    </source>
</evidence>
<dbReference type="CDD" id="cd03352">
    <property type="entry name" value="LbH_LpxD"/>
    <property type="match status" value="1"/>
</dbReference>
<comment type="pathway">
    <text evidence="7">Bacterial outer membrane biogenesis; LPS lipid A biosynthesis.</text>
</comment>
<dbReference type="Pfam" id="PF00132">
    <property type="entry name" value="Hexapep"/>
    <property type="match status" value="2"/>
</dbReference>
<sequence length="349" mass="36300">MKQLTLTAAEIAEMIKGKVVGEPGRVVHSVAGIKEAKGDQLSFIGNKRYEHQFETTEAGVILVCSDLESAASDKHTLIVTDHVDYAFATVVAVFAEKPPVFEPGVHPSAVVASDVKLGEGVTVGANAVIEPGVEIGDGAVIGAGCYLGHQVKIGAGTILYPNVTVMYRCTIGRKCILHPGVVIGADGFGFVPGPQGLVKVPQTGIVQIDDDVELGANTTVDRARFGRTWIKSNVKVDDQVMIAHNVVIGESSILVAQTGIAGSAELGRGVVLGAKAGINGHITIGDGVQVAGTSGVVKSLPAGAIALGTPAESQREFMARHTLPSRFEKLQKKFEALKAEVEALKGSAR</sequence>
<keyword evidence="3 7" id="KW-0808">Transferase</keyword>
<evidence type="ECO:0000313" key="10">
    <source>
        <dbReference type="Proteomes" id="UP000435649"/>
    </source>
</evidence>
<dbReference type="InterPro" id="IPR001451">
    <property type="entry name" value="Hexapep"/>
</dbReference>
<dbReference type="PANTHER" id="PTHR43378:SF2">
    <property type="entry name" value="UDP-3-O-ACYLGLUCOSAMINE N-ACYLTRANSFERASE 1, MITOCHONDRIAL-RELATED"/>
    <property type="match status" value="1"/>
</dbReference>
<dbReference type="UniPathway" id="UPA00973"/>
<comment type="catalytic activity">
    <reaction evidence="7">
        <text>a UDP-3-O-[(3R)-3-hydroxyacyl]-alpha-D-glucosamine + a (3R)-hydroxyacyl-[ACP] = a UDP-2-N,3-O-bis[(3R)-3-hydroxyacyl]-alpha-D-glucosamine + holo-[ACP] + H(+)</text>
        <dbReference type="Rhea" id="RHEA:53836"/>
        <dbReference type="Rhea" id="RHEA-COMP:9685"/>
        <dbReference type="Rhea" id="RHEA-COMP:9945"/>
        <dbReference type="ChEBI" id="CHEBI:15378"/>
        <dbReference type="ChEBI" id="CHEBI:64479"/>
        <dbReference type="ChEBI" id="CHEBI:78827"/>
        <dbReference type="ChEBI" id="CHEBI:137740"/>
        <dbReference type="ChEBI" id="CHEBI:137748"/>
        <dbReference type="EC" id="2.3.1.191"/>
    </reaction>
</comment>
<dbReference type="Pfam" id="PF04613">
    <property type="entry name" value="LpxD"/>
    <property type="match status" value="1"/>
</dbReference>
<evidence type="ECO:0000256" key="3">
    <source>
        <dbReference type="ARBA" id="ARBA00022679"/>
    </source>
</evidence>
<name>A0A844FYT3_9BACT</name>
<comment type="similarity">
    <text evidence="7">Belongs to the transferase hexapeptide repeat family. LpxD subfamily.</text>
</comment>
<dbReference type="EC" id="2.3.1.191" evidence="7"/>